<dbReference type="STRING" id="28573.A0A0U1M6H9"/>
<feature type="compositionally biased region" description="Basic and acidic residues" evidence="1">
    <location>
        <begin position="236"/>
        <end position="246"/>
    </location>
</feature>
<evidence type="ECO:0000313" key="2">
    <source>
        <dbReference type="EMBL" id="CRG90661.1"/>
    </source>
</evidence>
<feature type="compositionally biased region" description="Basic and acidic residues" evidence="1">
    <location>
        <begin position="324"/>
        <end position="335"/>
    </location>
</feature>
<feature type="compositionally biased region" description="Polar residues" evidence="1">
    <location>
        <begin position="92"/>
        <end position="106"/>
    </location>
</feature>
<dbReference type="EMBL" id="CVMT01000008">
    <property type="protein sequence ID" value="CRG90661.1"/>
    <property type="molecule type" value="Genomic_DNA"/>
</dbReference>
<dbReference type="AlphaFoldDB" id="A0A0U1M6H9"/>
<dbReference type="Proteomes" id="UP000054383">
    <property type="component" value="Unassembled WGS sequence"/>
</dbReference>
<feature type="region of interest" description="Disordered" evidence="1">
    <location>
        <begin position="1"/>
        <end position="28"/>
    </location>
</feature>
<name>A0A0U1M6H9_TALIS</name>
<feature type="region of interest" description="Disordered" evidence="1">
    <location>
        <begin position="85"/>
        <end position="106"/>
    </location>
</feature>
<evidence type="ECO:0000313" key="3">
    <source>
        <dbReference type="Proteomes" id="UP000054383"/>
    </source>
</evidence>
<feature type="compositionally biased region" description="Low complexity" evidence="1">
    <location>
        <begin position="176"/>
        <end position="193"/>
    </location>
</feature>
<feature type="compositionally biased region" description="Basic and acidic residues" evidence="1">
    <location>
        <begin position="296"/>
        <end position="310"/>
    </location>
</feature>
<feature type="compositionally biased region" description="Polar residues" evidence="1">
    <location>
        <begin position="201"/>
        <end position="221"/>
    </location>
</feature>
<evidence type="ECO:0000256" key="1">
    <source>
        <dbReference type="SAM" id="MobiDB-lite"/>
    </source>
</evidence>
<gene>
    <name evidence="2" type="ORF">PISL3812_07705</name>
</gene>
<organism evidence="2 3">
    <name type="scientific">Talaromyces islandicus</name>
    <name type="common">Penicillium islandicum</name>
    <dbReference type="NCBI Taxonomy" id="28573"/>
    <lineage>
        <taxon>Eukaryota</taxon>
        <taxon>Fungi</taxon>
        <taxon>Dikarya</taxon>
        <taxon>Ascomycota</taxon>
        <taxon>Pezizomycotina</taxon>
        <taxon>Eurotiomycetes</taxon>
        <taxon>Eurotiomycetidae</taxon>
        <taxon>Eurotiales</taxon>
        <taxon>Trichocomaceae</taxon>
        <taxon>Talaromyces</taxon>
        <taxon>Talaromyces sect. Islandici</taxon>
    </lineage>
</organism>
<reference evidence="2 3" key="1">
    <citation type="submission" date="2015-04" db="EMBL/GenBank/DDBJ databases">
        <authorList>
            <person name="Syromyatnikov M.Y."/>
            <person name="Popov V.N."/>
        </authorList>
    </citation>
    <scope>NUCLEOTIDE SEQUENCE [LARGE SCALE GENOMIC DNA]</scope>
    <source>
        <strain evidence="2">WF-38-12</strain>
    </source>
</reference>
<feature type="compositionally biased region" description="Low complexity" evidence="1">
    <location>
        <begin position="311"/>
        <end position="323"/>
    </location>
</feature>
<proteinExistence type="predicted"/>
<protein>
    <submittedName>
        <fullName evidence="2">Uncharacterized protein</fullName>
    </submittedName>
</protein>
<feature type="region of interest" description="Disordered" evidence="1">
    <location>
        <begin position="120"/>
        <end position="351"/>
    </location>
</feature>
<feature type="compositionally biased region" description="Basic and acidic residues" evidence="1">
    <location>
        <begin position="1"/>
        <end position="21"/>
    </location>
</feature>
<accession>A0A0U1M6H9</accession>
<keyword evidence="3" id="KW-1185">Reference proteome</keyword>
<feature type="compositionally biased region" description="Pro residues" evidence="1">
    <location>
        <begin position="276"/>
        <end position="288"/>
    </location>
</feature>
<dbReference type="OrthoDB" id="5388207at2759"/>
<sequence>MSPADNEKNEDPTAHPVDHRASGPQKRLKHDHIIVQSAQDLGMTSRVGASRALTFIVVNYTAMDTVNKVVDAGYKALWGEGAAQQQQQQQQHATATGSTDNQQSSFNSMVDAGKKAIWGDTSDQQKTPHGDEPVSGEQGLGTAMDPYDAGNREEEEAVPYPAGSNSHVTEQRNVETSQGASSGTATGAAATVAPEPDMLKTTVTGLKQDPSEPSKSVTDSASRVIVDTGPGQSLKHTSEPFQKESDELVQGLQGHPTQPETPKVTEIEEPAAGIPAPVPAPSPGPAPAPAAILDESASKTSKDDTGRGETSKSSFSGTSSDASGSEKKTKTSKLEKVKHKLHIGSGSPKAK</sequence>
<dbReference type="OMA" id="NEDPTAH"/>